<evidence type="ECO:0000313" key="2">
    <source>
        <dbReference type="Proteomes" id="UP000027850"/>
    </source>
</evidence>
<dbReference type="Proteomes" id="UP000027850">
    <property type="component" value="Unassembled WGS sequence"/>
</dbReference>
<evidence type="ECO:0000313" key="1">
    <source>
        <dbReference type="EMBL" id="KDS34766.1"/>
    </source>
</evidence>
<comment type="caution">
    <text evidence="1">The sequence shown here is derived from an EMBL/GenBank/DDBJ whole genome shotgun (WGS) entry which is preliminary data.</text>
</comment>
<sequence length="43" mass="5150">MDFTLIRGKQNRKYCCYSIKNSIVFIAIIDLFMSNFIKKEEDI</sequence>
<proteinExistence type="predicted"/>
<protein>
    <submittedName>
        <fullName evidence="1">Uncharacterized protein</fullName>
    </submittedName>
</protein>
<dbReference type="EMBL" id="JNHK01000097">
    <property type="protein sequence ID" value="KDS34766.1"/>
    <property type="molecule type" value="Genomic_DNA"/>
</dbReference>
<reference evidence="1 2" key="1">
    <citation type="submission" date="2014-04" db="EMBL/GenBank/DDBJ databases">
        <authorList>
            <person name="Sears C."/>
            <person name="Carroll K."/>
            <person name="Sack B.R."/>
            <person name="Qadri F."/>
            <person name="Myers L.L."/>
            <person name="Chung G.-T."/>
            <person name="Escheverria P."/>
            <person name="Fraser C.M."/>
            <person name="Sadzewicz L."/>
            <person name="Shefchek K.A."/>
            <person name="Tallon L."/>
            <person name="Das S.P."/>
            <person name="Daugherty S."/>
            <person name="Mongodin E.F."/>
        </authorList>
    </citation>
    <scope>NUCLEOTIDE SEQUENCE [LARGE SCALE GENOMIC DNA]</scope>
    <source>
        <strain evidence="1 2">3776 D15 i</strain>
    </source>
</reference>
<gene>
    <name evidence="1" type="ORF">M091_2944</name>
</gene>
<dbReference type="AlphaFoldDB" id="A0AB34L663"/>
<accession>A0AB34L663</accession>
<name>A0AB34L663_PARDI</name>
<organism evidence="1 2">
    <name type="scientific">Parabacteroides distasonis str. 3776 D15 i</name>
    <dbReference type="NCBI Taxonomy" id="1339342"/>
    <lineage>
        <taxon>Bacteria</taxon>
        <taxon>Pseudomonadati</taxon>
        <taxon>Bacteroidota</taxon>
        <taxon>Bacteroidia</taxon>
        <taxon>Bacteroidales</taxon>
        <taxon>Tannerellaceae</taxon>
        <taxon>Parabacteroides</taxon>
    </lineage>
</organism>